<gene>
    <name evidence="4" type="ORF">BDA99DRAFT_268776</name>
</gene>
<dbReference type="InterPro" id="IPR018859">
    <property type="entry name" value="BAR_dom-cont"/>
</dbReference>
<feature type="domain" description="BAR" evidence="3">
    <location>
        <begin position="55"/>
        <end position="324"/>
    </location>
</feature>
<dbReference type="SMART" id="SM00721">
    <property type="entry name" value="BAR"/>
    <property type="match status" value="1"/>
</dbReference>
<name>A0AAD5K0X3_9FUNG</name>
<accession>A0AAD5K0X3</accession>
<proteinExistence type="predicted"/>
<evidence type="ECO:0000313" key="4">
    <source>
        <dbReference type="EMBL" id="KAI9246090.1"/>
    </source>
</evidence>
<evidence type="ECO:0000256" key="1">
    <source>
        <dbReference type="SAM" id="Coils"/>
    </source>
</evidence>
<dbReference type="Gene3D" id="1.20.1270.60">
    <property type="entry name" value="Arfaptin homology (AH) domain/BAR domain"/>
    <property type="match status" value="1"/>
</dbReference>
<dbReference type="InterPro" id="IPR004148">
    <property type="entry name" value="BAR_dom"/>
</dbReference>
<evidence type="ECO:0000256" key="2">
    <source>
        <dbReference type="SAM" id="MobiDB-lite"/>
    </source>
</evidence>
<dbReference type="Pfam" id="PF10455">
    <property type="entry name" value="BAR_2"/>
    <property type="match status" value="1"/>
</dbReference>
<dbReference type="EMBL" id="JAIXMP010000048">
    <property type="protein sequence ID" value="KAI9246090.1"/>
    <property type="molecule type" value="Genomic_DNA"/>
</dbReference>
<feature type="region of interest" description="Disordered" evidence="2">
    <location>
        <begin position="1"/>
        <end position="27"/>
    </location>
</feature>
<feature type="coiled-coil region" evidence="1">
    <location>
        <begin position="77"/>
        <end position="104"/>
    </location>
</feature>
<dbReference type="AlphaFoldDB" id="A0AAD5K0X3"/>
<keyword evidence="5" id="KW-1185">Reference proteome</keyword>
<organism evidence="4 5">
    <name type="scientific">Phascolomyces articulosus</name>
    <dbReference type="NCBI Taxonomy" id="60185"/>
    <lineage>
        <taxon>Eukaryota</taxon>
        <taxon>Fungi</taxon>
        <taxon>Fungi incertae sedis</taxon>
        <taxon>Mucoromycota</taxon>
        <taxon>Mucoromycotina</taxon>
        <taxon>Mucoromycetes</taxon>
        <taxon>Mucorales</taxon>
        <taxon>Lichtheimiaceae</taxon>
        <taxon>Phascolomyces</taxon>
    </lineage>
</organism>
<comment type="caution">
    <text evidence="4">The sequence shown here is derived from an EMBL/GenBank/DDBJ whole genome shotgun (WGS) entry which is preliminary data.</text>
</comment>
<reference evidence="4" key="2">
    <citation type="submission" date="2023-02" db="EMBL/GenBank/DDBJ databases">
        <authorList>
            <consortium name="DOE Joint Genome Institute"/>
            <person name="Mondo S.J."/>
            <person name="Chang Y."/>
            <person name="Wang Y."/>
            <person name="Ahrendt S."/>
            <person name="Andreopoulos W."/>
            <person name="Barry K."/>
            <person name="Beard J."/>
            <person name="Benny G.L."/>
            <person name="Blankenship S."/>
            <person name="Bonito G."/>
            <person name="Cuomo C."/>
            <person name="Desiro A."/>
            <person name="Gervers K.A."/>
            <person name="Hundley H."/>
            <person name="Kuo A."/>
            <person name="LaButti K."/>
            <person name="Lang B.F."/>
            <person name="Lipzen A."/>
            <person name="O'Donnell K."/>
            <person name="Pangilinan J."/>
            <person name="Reynolds N."/>
            <person name="Sandor L."/>
            <person name="Smith M.W."/>
            <person name="Tsang A."/>
            <person name="Grigoriev I.V."/>
            <person name="Stajich J.E."/>
            <person name="Spatafora J.W."/>
        </authorList>
    </citation>
    <scope>NUCLEOTIDE SEQUENCE</scope>
    <source>
        <strain evidence="4">RSA 2281</strain>
    </source>
</reference>
<protein>
    <submittedName>
        <fullName evidence="4">Bin/amphiphysin/Rvs domain for vesicular trafficking-domain-containing protein</fullName>
    </submittedName>
</protein>
<dbReference type="InterPro" id="IPR027267">
    <property type="entry name" value="AH/BAR_dom_sf"/>
</dbReference>
<dbReference type="Proteomes" id="UP001209540">
    <property type="component" value="Unassembled WGS sequence"/>
</dbReference>
<sequence>MAQPTDNLKVVDAEPQPIPGDAGSSNQALNPNVLLNNTLDGFATLSSKFNPFAQKLGKGIGQVRQYAQERLGTAEGITELPEEYKELEKRVDALRSVYVNLLKVSRTYNNPSYDYPVQLQESLAGIGNTFTTQFQNLALSPAERALAEQQQQQQQSPEKQHPKTLSHALSRVAATGSQTVGVEDALGTALFKVASISEKVGDARVNMDQAITTKFNQPMQTTLNTAIEQALKARRNVQSVRLSLDACKARYRAARPDRQDAAQLEVEQAEDQFIAAVEEATSLMKSALENPEPFRNLADLIAAQAAYFKEAHELLAELAPELDEIQVTQESLHRNRQE</sequence>
<evidence type="ECO:0000259" key="3">
    <source>
        <dbReference type="SMART" id="SM00721"/>
    </source>
</evidence>
<dbReference type="SUPFAM" id="SSF103657">
    <property type="entry name" value="BAR/IMD domain-like"/>
    <property type="match status" value="1"/>
</dbReference>
<reference evidence="4" key="1">
    <citation type="journal article" date="2022" name="IScience">
        <title>Evolution of zygomycete secretomes and the origins of terrestrial fungal ecologies.</title>
        <authorList>
            <person name="Chang Y."/>
            <person name="Wang Y."/>
            <person name="Mondo S."/>
            <person name="Ahrendt S."/>
            <person name="Andreopoulos W."/>
            <person name="Barry K."/>
            <person name="Beard J."/>
            <person name="Benny G.L."/>
            <person name="Blankenship S."/>
            <person name="Bonito G."/>
            <person name="Cuomo C."/>
            <person name="Desiro A."/>
            <person name="Gervers K.A."/>
            <person name="Hundley H."/>
            <person name="Kuo A."/>
            <person name="LaButti K."/>
            <person name="Lang B.F."/>
            <person name="Lipzen A."/>
            <person name="O'Donnell K."/>
            <person name="Pangilinan J."/>
            <person name="Reynolds N."/>
            <person name="Sandor L."/>
            <person name="Smith M.E."/>
            <person name="Tsang A."/>
            <person name="Grigoriev I.V."/>
            <person name="Stajich J.E."/>
            <person name="Spatafora J.W."/>
        </authorList>
    </citation>
    <scope>NUCLEOTIDE SEQUENCE</scope>
    <source>
        <strain evidence="4">RSA 2281</strain>
    </source>
</reference>
<keyword evidence="1" id="KW-0175">Coiled coil</keyword>
<feature type="region of interest" description="Disordered" evidence="2">
    <location>
        <begin position="144"/>
        <end position="166"/>
    </location>
</feature>
<dbReference type="GO" id="GO:0005737">
    <property type="term" value="C:cytoplasm"/>
    <property type="evidence" value="ECO:0007669"/>
    <property type="project" value="InterPro"/>
</dbReference>
<evidence type="ECO:0000313" key="5">
    <source>
        <dbReference type="Proteomes" id="UP001209540"/>
    </source>
</evidence>